<dbReference type="PANTHER" id="PTHR43398">
    <property type="entry name" value="DOLICHOL-PHOSPHATE MANNOSYLTRANSFERASE SUBUNIT 1"/>
    <property type="match status" value="1"/>
</dbReference>
<dbReference type="GO" id="GO:0004582">
    <property type="term" value="F:dolichyl-phosphate beta-D-mannosyltransferase activity"/>
    <property type="evidence" value="ECO:0007669"/>
    <property type="project" value="InterPro"/>
</dbReference>
<dbReference type="Pfam" id="PF00535">
    <property type="entry name" value="Glycos_transf_2"/>
    <property type="match status" value="1"/>
</dbReference>
<dbReference type="AlphaFoldDB" id="A0A8J7L8D1"/>
<name>A0A8J7L8D1_9NOST</name>
<accession>A0A8J7L8D1</accession>
<evidence type="ECO:0000256" key="4">
    <source>
        <dbReference type="SAM" id="Phobius"/>
    </source>
</evidence>
<dbReference type="PANTHER" id="PTHR43398:SF1">
    <property type="entry name" value="DOLICHOL-PHOSPHATE MANNOSYLTRANSFERASE SUBUNIT 1"/>
    <property type="match status" value="1"/>
</dbReference>
<feature type="transmembrane region" description="Helical" evidence="4">
    <location>
        <begin position="246"/>
        <end position="265"/>
    </location>
</feature>
<dbReference type="InterPro" id="IPR039528">
    <property type="entry name" value="DPM1-like"/>
</dbReference>
<sequence length="268" mass="30348">MHTAIIIPTYNECENVPLLVEHFKSLDLNLTLLIVDDNSPDGTGAIADELSHIYPWVHVIHRSGKLGLGTAYLAGFQYAMKQGAQLICTMDADFSHDPSYIPHLLAKSNQYDIVIGSRYVSGGGTKNWPWPRILLSWGANTFARFMLNLKSHDCTAGFRCYHRYVLESLALESIVSNGYSFLLEILHQCECRGWQIGEIPILFIDRQYGSSKISQQEIYKAAKTVLRLCFQGTSLKNLETERSQKVWWSMFFILCLLGIGIYLNFQGV</sequence>
<dbReference type="GO" id="GO:0016020">
    <property type="term" value="C:membrane"/>
    <property type="evidence" value="ECO:0007669"/>
    <property type="project" value="GOC"/>
</dbReference>
<dbReference type="SUPFAM" id="SSF53448">
    <property type="entry name" value="Nucleotide-diphospho-sugar transferases"/>
    <property type="match status" value="1"/>
</dbReference>
<gene>
    <name evidence="6" type="ORF">I8748_06885</name>
</gene>
<evidence type="ECO:0000256" key="1">
    <source>
        <dbReference type="ARBA" id="ARBA00006739"/>
    </source>
</evidence>
<keyword evidence="2" id="KW-0328">Glycosyltransferase</keyword>
<evidence type="ECO:0000259" key="5">
    <source>
        <dbReference type="Pfam" id="PF00535"/>
    </source>
</evidence>
<keyword evidence="3" id="KW-0808">Transferase</keyword>
<dbReference type="EMBL" id="JAECZC010000008">
    <property type="protein sequence ID" value="MBH8561901.1"/>
    <property type="molecule type" value="Genomic_DNA"/>
</dbReference>
<dbReference type="RefSeq" id="WP_198123898.1">
    <property type="nucleotide sequence ID" value="NZ_JAECZC010000008.1"/>
</dbReference>
<keyword evidence="4" id="KW-0812">Transmembrane</keyword>
<organism evidence="6 7">
    <name type="scientific">Amazonocrinis nigriterrae CENA67</name>
    <dbReference type="NCBI Taxonomy" id="2794033"/>
    <lineage>
        <taxon>Bacteria</taxon>
        <taxon>Bacillati</taxon>
        <taxon>Cyanobacteriota</taxon>
        <taxon>Cyanophyceae</taxon>
        <taxon>Nostocales</taxon>
        <taxon>Nostocaceae</taxon>
        <taxon>Amazonocrinis</taxon>
        <taxon>Amazonocrinis nigriterrae</taxon>
    </lineage>
</organism>
<feature type="domain" description="Glycosyltransferase 2-like" evidence="5">
    <location>
        <begin position="5"/>
        <end position="168"/>
    </location>
</feature>
<dbReference type="Proteomes" id="UP000632766">
    <property type="component" value="Unassembled WGS sequence"/>
</dbReference>
<comment type="caution">
    <text evidence="6">The sequence shown here is derived from an EMBL/GenBank/DDBJ whole genome shotgun (WGS) entry which is preliminary data.</text>
</comment>
<keyword evidence="7" id="KW-1185">Reference proteome</keyword>
<reference evidence="6 7" key="1">
    <citation type="journal article" date="2021" name="Int. J. Syst. Evol. Microbiol.">
        <title>Amazonocrinis nigriterrae gen. nov., sp. nov., Atlanticothrix silvestris gen. nov., sp. nov. and Dendronalium phyllosphericum gen. nov., sp. nov., nostocacean cyanobacteria from Brazilian environments.</title>
        <authorList>
            <person name="Alvarenga D.O."/>
            <person name="Andreote A.P.D."/>
            <person name="Branco L.H.Z."/>
            <person name="Delbaje E."/>
            <person name="Cruz R.B."/>
            <person name="Varani A.M."/>
            <person name="Fiore M.F."/>
        </authorList>
    </citation>
    <scope>NUCLEOTIDE SEQUENCE [LARGE SCALE GENOMIC DNA]</scope>
    <source>
        <strain evidence="6 7">CENA67</strain>
    </source>
</reference>
<dbReference type="InterPro" id="IPR001173">
    <property type="entry name" value="Glyco_trans_2-like"/>
</dbReference>
<proteinExistence type="inferred from homology"/>
<dbReference type="Gene3D" id="3.90.550.10">
    <property type="entry name" value="Spore Coat Polysaccharide Biosynthesis Protein SpsA, Chain A"/>
    <property type="match status" value="1"/>
</dbReference>
<dbReference type="CDD" id="cd06442">
    <property type="entry name" value="DPM1_like"/>
    <property type="match status" value="1"/>
</dbReference>
<dbReference type="FunFam" id="3.90.550.10:FF:000122">
    <property type="entry name" value="Dolichol-phosphate mannosyltransferase subunit 1"/>
    <property type="match status" value="1"/>
</dbReference>
<keyword evidence="4" id="KW-0472">Membrane</keyword>
<evidence type="ECO:0000313" key="7">
    <source>
        <dbReference type="Proteomes" id="UP000632766"/>
    </source>
</evidence>
<keyword evidence="4" id="KW-1133">Transmembrane helix</keyword>
<evidence type="ECO:0000256" key="3">
    <source>
        <dbReference type="ARBA" id="ARBA00022679"/>
    </source>
</evidence>
<protein>
    <submittedName>
        <fullName evidence="6">Polyprenol monophosphomannose synthase</fullName>
    </submittedName>
</protein>
<dbReference type="InterPro" id="IPR029044">
    <property type="entry name" value="Nucleotide-diphossugar_trans"/>
</dbReference>
<evidence type="ECO:0000256" key="2">
    <source>
        <dbReference type="ARBA" id="ARBA00022676"/>
    </source>
</evidence>
<comment type="similarity">
    <text evidence="1">Belongs to the glycosyltransferase 2 family.</text>
</comment>
<evidence type="ECO:0000313" key="6">
    <source>
        <dbReference type="EMBL" id="MBH8561901.1"/>
    </source>
</evidence>
<dbReference type="GO" id="GO:0009247">
    <property type="term" value="P:glycolipid biosynthetic process"/>
    <property type="evidence" value="ECO:0007669"/>
    <property type="project" value="TreeGrafter"/>
</dbReference>